<evidence type="ECO:0000256" key="1">
    <source>
        <dbReference type="ARBA" id="ARBA00009725"/>
    </source>
</evidence>
<accession>A0A8H3EHX5</accession>
<organism evidence="7 8">
    <name type="scientific">Alectoria fallacina</name>
    <dbReference type="NCBI Taxonomy" id="1903189"/>
    <lineage>
        <taxon>Eukaryota</taxon>
        <taxon>Fungi</taxon>
        <taxon>Dikarya</taxon>
        <taxon>Ascomycota</taxon>
        <taxon>Pezizomycotina</taxon>
        <taxon>Lecanoromycetes</taxon>
        <taxon>OSLEUM clade</taxon>
        <taxon>Lecanoromycetidae</taxon>
        <taxon>Lecanorales</taxon>
        <taxon>Lecanorineae</taxon>
        <taxon>Parmeliaceae</taxon>
        <taxon>Alectoria</taxon>
    </lineage>
</organism>
<proteinExistence type="inferred from homology"/>
<dbReference type="Gene3D" id="3.40.50.150">
    <property type="entry name" value="Vaccinia Virus protein VP39"/>
    <property type="match status" value="1"/>
</dbReference>
<dbReference type="GO" id="GO:0052735">
    <property type="term" value="F:tRNA (cytidine-3-)-methyltransferase activity"/>
    <property type="evidence" value="ECO:0007669"/>
    <property type="project" value="TreeGrafter"/>
</dbReference>
<evidence type="ECO:0000313" key="7">
    <source>
        <dbReference type="EMBL" id="CAF9905628.1"/>
    </source>
</evidence>
<evidence type="ECO:0000256" key="5">
    <source>
        <dbReference type="SAM" id="MobiDB-lite"/>
    </source>
</evidence>
<evidence type="ECO:0000256" key="2">
    <source>
        <dbReference type="ARBA" id="ARBA00022603"/>
    </source>
</evidence>
<keyword evidence="3 4" id="KW-0808">Transferase</keyword>
<feature type="compositionally biased region" description="Low complexity" evidence="5">
    <location>
        <begin position="13"/>
        <end position="24"/>
    </location>
</feature>
<keyword evidence="8" id="KW-1185">Reference proteome</keyword>
<evidence type="ECO:0000256" key="3">
    <source>
        <dbReference type="ARBA" id="ARBA00022679"/>
    </source>
</evidence>
<comment type="caution">
    <text evidence="7">The sequence shown here is derived from an EMBL/GenBank/DDBJ whole genome shotgun (WGS) entry which is preliminary data.</text>
</comment>
<protein>
    <recommendedName>
        <fullName evidence="4">tRNA N(3)-methylcytidine methyltransferase</fullName>
        <ecNumber evidence="4">2.1.1.-</ecNumber>
    </recommendedName>
</protein>
<dbReference type="InterPro" id="IPR029063">
    <property type="entry name" value="SAM-dependent_MTases_sf"/>
</dbReference>
<dbReference type="GO" id="GO:0032259">
    <property type="term" value="P:methylation"/>
    <property type="evidence" value="ECO:0007669"/>
    <property type="project" value="UniProtKB-KW"/>
</dbReference>
<dbReference type="AlphaFoldDB" id="A0A8H3EHX5"/>
<keyword evidence="2 4" id="KW-0489">Methyltransferase</keyword>
<dbReference type="SUPFAM" id="SSF53335">
    <property type="entry name" value="S-adenosyl-L-methionine-dependent methyltransferases"/>
    <property type="match status" value="1"/>
</dbReference>
<feature type="region of interest" description="Disordered" evidence="5">
    <location>
        <begin position="1"/>
        <end position="52"/>
    </location>
</feature>
<dbReference type="PANTHER" id="PTHR22809:SF11">
    <property type="entry name" value="TRNA N(3)-METHYLCYTIDINE METHYLTRANSFERASE METTL2"/>
    <property type="match status" value="1"/>
</dbReference>
<sequence length="412" mass="46104">MAASSHDLTPDVSSLSISSSTKSSDQGIPLQPLNEIPPHRSHNPTNNLKRSDPFKFGSRYLEPTDDVFEFNAWDHVVPDSAYHTYCEAQYTSQRASPVSDFDKARFNNNPEKWWNQFYSNNSSNFFKDRKWLQQEFPVLSRLTAKDAGPSTILEVGAGAGNTAFPILKANENEGLMIHACDFSKRAVELIGANEAYDAEHMQASVWDISSEDLPTGVQEGSVDVVLLVFIFSALSPKQWGAAVRNIWRALKPGGEVCFRDYGKGDLTQVRFKKGRLLEDNFYIRGDGTRVYFFDEDELRRIWGGAGTANMEAGANSEDGERSSGVTKDDQPEDDQPKDTDEDSTSGEAIPGRELGLLETEYAPSPIPENAFEIVSLVVDRRMLVNRQKQLKMYRCWMQGQFKKPYGAALKLG</sequence>
<dbReference type="PANTHER" id="PTHR22809">
    <property type="entry name" value="METHYLTRANSFERASE-RELATED"/>
    <property type="match status" value="1"/>
</dbReference>
<reference evidence="7" key="1">
    <citation type="submission" date="2021-03" db="EMBL/GenBank/DDBJ databases">
        <authorList>
            <person name="Tagirdzhanova G."/>
        </authorList>
    </citation>
    <scope>NUCLEOTIDE SEQUENCE</scope>
</reference>
<dbReference type="EC" id="2.1.1.-" evidence="4"/>
<comment type="similarity">
    <text evidence="1 4">Belongs to the methyltransferase superfamily. METL family.</text>
</comment>
<feature type="compositionally biased region" description="Basic and acidic residues" evidence="5">
    <location>
        <begin position="318"/>
        <end position="338"/>
    </location>
</feature>
<feature type="region of interest" description="Disordered" evidence="5">
    <location>
        <begin position="309"/>
        <end position="355"/>
    </location>
</feature>
<dbReference type="Proteomes" id="UP000664203">
    <property type="component" value="Unassembled WGS sequence"/>
</dbReference>
<dbReference type="PIRSF" id="PIRSF037755">
    <property type="entry name" value="Mettl2_prd"/>
    <property type="match status" value="1"/>
</dbReference>
<dbReference type="InterPro" id="IPR026113">
    <property type="entry name" value="METTL2/6/8-like"/>
</dbReference>
<feature type="domain" description="Methyltransferase type 12" evidence="6">
    <location>
        <begin position="153"/>
        <end position="255"/>
    </location>
</feature>
<comment type="function">
    <text evidence="4">S-adenosyl-L-methionine-dependent methyltransferase.</text>
</comment>
<dbReference type="EMBL" id="CAJPDR010000012">
    <property type="protein sequence ID" value="CAF9905628.1"/>
    <property type="molecule type" value="Genomic_DNA"/>
</dbReference>
<dbReference type="OrthoDB" id="417697at2759"/>
<gene>
    <name evidence="7" type="ORF">ALECFALPRED_001059</name>
</gene>
<evidence type="ECO:0000256" key="4">
    <source>
        <dbReference type="PIRNR" id="PIRNR037755"/>
    </source>
</evidence>
<dbReference type="InterPro" id="IPR013217">
    <property type="entry name" value="Methyltransf_12"/>
</dbReference>
<name>A0A8H3EHX5_9LECA</name>
<dbReference type="Pfam" id="PF08242">
    <property type="entry name" value="Methyltransf_12"/>
    <property type="match status" value="1"/>
</dbReference>
<evidence type="ECO:0000259" key="6">
    <source>
        <dbReference type="Pfam" id="PF08242"/>
    </source>
</evidence>
<dbReference type="CDD" id="cd02440">
    <property type="entry name" value="AdoMet_MTases"/>
    <property type="match status" value="1"/>
</dbReference>
<evidence type="ECO:0000313" key="8">
    <source>
        <dbReference type="Proteomes" id="UP000664203"/>
    </source>
</evidence>